<name>A0A0R1HUF7_9LACO</name>
<dbReference type="EMBL" id="AZCX01000012">
    <property type="protein sequence ID" value="KRK47105.1"/>
    <property type="molecule type" value="Genomic_DNA"/>
</dbReference>
<reference evidence="2 3" key="1">
    <citation type="journal article" date="2015" name="Genome Announc.">
        <title>Expanding the biotechnology potential of lactobacilli through comparative genomics of 213 strains and associated genera.</title>
        <authorList>
            <person name="Sun Z."/>
            <person name="Harris H.M."/>
            <person name="McCann A."/>
            <person name="Guo C."/>
            <person name="Argimon S."/>
            <person name="Zhang W."/>
            <person name="Yang X."/>
            <person name="Jeffery I.B."/>
            <person name="Cooney J.C."/>
            <person name="Kagawa T.F."/>
            <person name="Liu W."/>
            <person name="Song Y."/>
            <person name="Salvetti E."/>
            <person name="Wrobel A."/>
            <person name="Rasinkangas P."/>
            <person name="Parkhill J."/>
            <person name="Rea M.C."/>
            <person name="O'Sullivan O."/>
            <person name="Ritari J."/>
            <person name="Douillard F.P."/>
            <person name="Paul Ross R."/>
            <person name="Yang R."/>
            <person name="Briner A.E."/>
            <person name="Felis G.E."/>
            <person name="de Vos W.M."/>
            <person name="Barrangou R."/>
            <person name="Klaenhammer T.R."/>
            <person name="Caufield P.W."/>
            <person name="Cui Y."/>
            <person name="Zhang H."/>
            <person name="O'Toole P.W."/>
        </authorList>
    </citation>
    <scope>NUCLEOTIDE SEQUENCE [LARGE SCALE GENOMIC DNA]</scope>
    <source>
        <strain evidence="2 3">JCM 15530</strain>
    </source>
</reference>
<dbReference type="Proteomes" id="UP000050911">
    <property type="component" value="Unassembled WGS sequence"/>
</dbReference>
<dbReference type="Gene3D" id="3.40.630.30">
    <property type="match status" value="1"/>
</dbReference>
<accession>A0A0R1HUF7</accession>
<dbReference type="PROSITE" id="PS51186">
    <property type="entry name" value="GNAT"/>
    <property type="match status" value="1"/>
</dbReference>
<evidence type="ECO:0000259" key="1">
    <source>
        <dbReference type="PROSITE" id="PS51186"/>
    </source>
</evidence>
<proteinExistence type="predicted"/>
<gene>
    <name evidence="2" type="ORF">FC96_GL000727</name>
</gene>
<dbReference type="GO" id="GO:0016747">
    <property type="term" value="F:acyltransferase activity, transferring groups other than amino-acyl groups"/>
    <property type="evidence" value="ECO:0007669"/>
    <property type="project" value="InterPro"/>
</dbReference>
<feature type="domain" description="N-acetyltransferase" evidence="1">
    <location>
        <begin position="7"/>
        <end position="149"/>
    </location>
</feature>
<dbReference type="InterPro" id="IPR016181">
    <property type="entry name" value="Acyl_CoA_acyltransferase"/>
</dbReference>
<dbReference type="SUPFAM" id="SSF55729">
    <property type="entry name" value="Acyl-CoA N-acyltransferases (Nat)"/>
    <property type="match status" value="1"/>
</dbReference>
<dbReference type="AlphaFoldDB" id="A0A0R1HUF7"/>
<keyword evidence="2" id="KW-0808">Transferase</keyword>
<keyword evidence="3" id="KW-1185">Reference proteome</keyword>
<organism evidence="2 3">
    <name type="scientific">Secundilactobacillus kimchicus JCM 15530</name>
    <dbReference type="NCBI Taxonomy" id="1302272"/>
    <lineage>
        <taxon>Bacteria</taxon>
        <taxon>Bacillati</taxon>
        <taxon>Bacillota</taxon>
        <taxon>Bacilli</taxon>
        <taxon>Lactobacillales</taxon>
        <taxon>Lactobacillaceae</taxon>
        <taxon>Secundilactobacillus</taxon>
    </lineage>
</organism>
<dbReference type="Pfam" id="PF00583">
    <property type="entry name" value="Acetyltransf_1"/>
    <property type="match status" value="1"/>
</dbReference>
<evidence type="ECO:0000313" key="2">
    <source>
        <dbReference type="EMBL" id="KRK47105.1"/>
    </source>
</evidence>
<sequence>MGDIFMVEVVVGRQKWNRGAALAIRQMVFVTERGIAREAEFDDKDTDETIYAVVYEDTAHPVATARYEAIDHQTVRPGRVATVATARYHGYGAQALLALEAYARQQGLTMAVIHGELDAVPFYERLGYHATGKVFEEDDVPVQELRKNL</sequence>
<comment type="caution">
    <text evidence="2">The sequence shown here is derived from an EMBL/GenBank/DDBJ whole genome shotgun (WGS) entry which is preliminary data.</text>
</comment>
<protein>
    <submittedName>
        <fullName evidence="2">N-acetyltransferase GCN5</fullName>
    </submittedName>
</protein>
<dbReference type="InterPro" id="IPR000182">
    <property type="entry name" value="GNAT_dom"/>
</dbReference>
<dbReference type="PATRIC" id="fig|1302272.5.peg.726"/>
<evidence type="ECO:0000313" key="3">
    <source>
        <dbReference type="Proteomes" id="UP000050911"/>
    </source>
</evidence>
<dbReference type="STRING" id="1302272.FC96_GL000727"/>